<evidence type="ECO:0000313" key="1">
    <source>
        <dbReference type="EMBL" id="MCY9765190.1"/>
    </source>
</evidence>
<dbReference type="Proteomes" id="UP001527181">
    <property type="component" value="Unassembled WGS sequence"/>
</dbReference>
<evidence type="ECO:0000313" key="2">
    <source>
        <dbReference type="Proteomes" id="UP001527181"/>
    </source>
</evidence>
<proteinExistence type="predicted"/>
<dbReference type="EMBL" id="JAMDNP010000212">
    <property type="protein sequence ID" value="MCY9765190.1"/>
    <property type="molecule type" value="Genomic_DNA"/>
</dbReference>
<gene>
    <name evidence="1" type="ORF">M5X12_32350</name>
</gene>
<sequence length="187" mass="20341">TATNGTRANVAATESAVKAAYDRANEAFQSGVEWRGRIAGAINAKGVPASAADVWPTLEWKIGQITTGVPMARIRTNVSEWPQNFHISEDGTVTWSLYYIMVTGLSFQTKGIVVLNSAFRVMAAYDFYTNPGISVDGAHYNHQVVYRDTLPQLSGSIFATITPTSFVAPVTRYDTESKSQVHVIAYG</sequence>
<protein>
    <submittedName>
        <fullName evidence="1">Phage tail protein</fullName>
    </submittedName>
</protein>
<dbReference type="InterPro" id="IPR005068">
    <property type="entry name" value="Phage_lambda_Stf-r2"/>
</dbReference>
<reference evidence="1 2" key="1">
    <citation type="submission" date="2022-05" db="EMBL/GenBank/DDBJ databases">
        <title>Genome Sequencing of Bee-Associated Microbes.</title>
        <authorList>
            <person name="Dunlap C."/>
        </authorList>
    </citation>
    <scope>NUCLEOTIDE SEQUENCE [LARGE SCALE GENOMIC DNA]</scope>
    <source>
        <strain evidence="1 2">NRRL B-04010</strain>
    </source>
</reference>
<keyword evidence="2" id="KW-1185">Reference proteome</keyword>
<feature type="non-terminal residue" evidence="1">
    <location>
        <position position="1"/>
    </location>
</feature>
<organism evidence="1 2">
    <name type="scientific">Paenibacillus alvei</name>
    <name type="common">Bacillus alvei</name>
    <dbReference type="NCBI Taxonomy" id="44250"/>
    <lineage>
        <taxon>Bacteria</taxon>
        <taxon>Bacillati</taxon>
        <taxon>Bacillota</taxon>
        <taxon>Bacilli</taxon>
        <taxon>Bacillales</taxon>
        <taxon>Paenibacillaceae</taxon>
        <taxon>Paenibacillus</taxon>
    </lineage>
</organism>
<dbReference type="Pfam" id="PF03406">
    <property type="entry name" value="Phage_fiber_2"/>
    <property type="match status" value="1"/>
</dbReference>
<accession>A0ABT4H874</accession>
<name>A0ABT4H874_PAEAL</name>
<dbReference type="RefSeq" id="WP_268600507.1">
    <property type="nucleotide sequence ID" value="NZ_JAMDNP010000212.1"/>
</dbReference>
<comment type="caution">
    <text evidence="1">The sequence shown here is derived from an EMBL/GenBank/DDBJ whole genome shotgun (WGS) entry which is preliminary data.</text>
</comment>